<feature type="region of interest" description="Disordered" evidence="5">
    <location>
        <begin position="313"/>
        <end position="334"/>
    </location>
</feature>
<dbReference type="Gene3D" id="3.80.10.10">
    <property type="entry name" value="Ribonuclease Inhibitor"/>
    <property type="match status" value="1"/>
</dbReference>
<keyword evidence="6" id="KW-1133">Transmembrane helix</keyword>
<keyword evidence="6" id="KW-0812">Transmembrane</keyword>
<accession>A0A024UUJ5</accession>
<protein>
    <recommendedName>
        <fullName evidence="7">LNR domain-containing protein</fullName>
    </recommendedName>
</protein>
<keyword evidence="4" id="KW-0325">Glycoprotein</keyword>
<evidence type="ECO:0000256" key="6">
    <source>
        <dbReference type="SAM" id="Phobius"/>
    </source>
</evidence>
<evidence type="ECO:0000313" key="8">
    <source>
        <dbReference type="EMBL" id="ETW09630.1"/>
    </source>
</evidence>
<evidence type="ECO:0000256" key="5">
    <source>
        <dbReference type="SAM" id="MobiDB-lite"/>
    </source>
</evidence>
<keyword evidence="2" id="KW-0677">Repeat</keyword>
<dbReference type="Pfam" id="PF00066">
    <property type="entry name" value="Notch"/>
    <property type="match status" value="1"/>
</dbReference>
<gene>
    <name evidence="8" type="ORF">H310_00162</name>
</gene>
<evidence type="ECO:0000256" key="4">
    <source>
        <dbReference type="ARBA" id="ARBA00023180"/>
    </source>
</evidence>
<feature type="transmembrane region" description="Helical" evidence="6">
    <location>
        <begin position="59"/>
        <end position="83"/>
    </location>
</feature>
<evidence type="ECO:0000256" key="2">
    <source>
        <dbReference type="ARBA" id="ARBA00022737"/>
    </source>
</evidence>
<keyword evidence="1" id="KW-0732">Signal</keyword>
<dbReference type="OrthoDB" id="27267at2759"/>
<organism evidence="8">
    <name type="scientific">Aphanomyces invadans</name>
    <dbReference type="NCBI Taxonomy" id="157072"/>
    <lineage>
        <taxon>Eukaryota</taxon>
        <taxon>Sar</taxon>
        <taxon>Stramenopiles</taxon>
        <taxon>Oomycota</taxon>
        <taxon>Saprolegniomycetes</taxon>
        <taxon>Saprolegniales</taxon>
        <taxon>Verrucalvaceae</taxon>
        <taxon>Aphanomyces</taxon>
    </lineage>
</organism>
<dbReference type="InterPro" id="IPR000800">
    <property type="entry name" value="Notch_dom"/>
</dbReference>
<dbReference type="SUPFAM" id="SSF52058">
    <property type="entry name" value="L domain-like"/>
    <property type="match status" value="1"/>
</dbReference>
<dbReference type="VEuPathDB" id="FungiDB:H310_00162"/>
<feature type="domain" description="LNR" evidence="7">
    <location>
        <begin position="664"/>
        <end position="696"/>
    </location>
</feature>
<dbReference type="PANTHER" id="PTHR24373">
    <property type="entry name" value="SLIT RELATED LEUCINE-RICH REPEAT NEURONAL PROTEIN"/>
    <property type="match status" value="1"/>
</dbReference>
<name>A0A024UUJ5_9STRA</name>
<evidence type="ECO:0000256" key="1">
    <source>
        <dbReference type="ARBA" id="ARBA00022729"/>
    </source>
</evidence>
<keyword evidence="3" id="KW-1015">Disulfide bond</keyword>
<feature type="transmembrane region" description="Helical" evidence="6">
    <location>
        <begin position="103"/>
        <end position="121"/>
    </location>
</feature>
<feature type="transmembrane region" description="Helical" evidence="6">
    <location>
        <begin position="142"/>
        <end position="161"/>
    </location>
</feature>
<feature type="transmembrane region" description="Helical" evidence="6">
    <location>
        <begin position="173"/>
        <end position="195"/>
    </location>
</feature>
<sequence>MPLVMVQPKIKYVAECAPAPTSSVRTLVQGNHPSLREFVHDNQSELATSEFKDAVRWPVLVLVAVIRFFTGVQLVLVGLMHLIVSPRQVVLLQMWTTNNLVGVVYVSVGAAMLVLCMSMLVKPRRHRKQKAIESTRPWKRKADIVVGFACLIGLGALAVPFCLRQSLVAMQATGVLTVNVVVSFVLSIVLPFCIVQPTIAKYLSSGVYGLLFTNEEFVVNVFSARQASVSSLGDLITKLCPIVAMHHTMRNLTIGFGPPHHVPRHVHHLKEKTTMSTISEAGEPSTTSGSSVLLLCRRTLLKYAGDTSRRPIQVSTGRTLQQSPTHITAPTPSLPSWTVRQVPKRLTKRCNNCSIVDGAPMTLDNQVFVRRFVSFHVVLGVVVMGLAVYSYATRPRCPAYCAQHVAPWFASTCGCIYVNVDCDKLNISGSTSDMEGMLTADTIGSSVFWVQIANCDVANGLSPRTMQQLPALYGISLWQTHLSDWTMPETVWPAQLTKISLQHSPHLTEVPQVLSPLPSSVQVLFLVGCGITELSNSTVQSWRRLRQLWISQLPITTLPPSIATLEMLDGLRLNNNRLVSFSVDTIRTMATLEVLSLSSNNLTLLPWGKRAIETDVADNPIATLPRELSVDFLATGVVTVASTVFCAVQLKQNPTKWATICHPLCAPHCSSQLVGNGLCDVSCLVPQCDYDGGDCNEFFAPGDGQ</sequence>
<dbReference type="GeneID" id="20077212"/>
<feature type="transmembrane region" description="Helical" evidence="6">
    <location>
        <begin position="372"/>
        <end position="392"/>
    </location>
</feature>
<dbReference type="PANTHER" id="PTHR24373:SF275">
    <property type="entry name" value="TIR DOMAIN-CONTAINING PROTEIN"/>
    <property type="match status" value="1"/>
</dbReference>
<evidence type="ECO:0000259" key="7">
    <source>
        <dbReference type="Pfam" id="PF00066"/>
    </source>
</evidence>
<reference evidence="8" key="1">
    <citation type="submission" date="2013-12" db="EMBL/GenBank/DDBJ databases">
        <title>The Genome Sequence of Aphanomyces invadans NJM9701.</title>
        <authorList>
            <consortium name="The Broad Institute Genomics Platform"/>
            <person name="Russ C."/>
            <person name="Tyler B."/>
            <person name="van West P."/>
            <person name="Dieguez-Uribeondo J."/>
            <person name="Young S.K."/>
            <person name="Zeng Q."/>
            <person name="Gargeya S."/>
            <person name="Fitzgerald M."/>
            <person name="Abouelleil A."/>
            <person name="Alvarado L."/>
            <person name="Chapman S.B."/>
            <person name="Gainer-Dewar J."/>
            <person name="Goldberg J."/>
            <person name="Griggs A."/>
            <person name="Gujja S."/>
            <person name="Hansen M."/>
            <person name="Howarth C."/>
            <person name="Imamovic A."/>
            <person name="Ireland A."/>
            <person name="Larimer J."/>
            <person name="McCowan C."/>
            <person name="Murphy C."/>
            <person name="Pearson M."/>
            <person name="Poon T.W."/>
            <person name="Priest M."/>
            <person name="Roberts A."/>
            <person name="Saif S."/>
            <person name="Shea T."/>
            <person name="Sykes S."/>
            <person name="Wortman J."/>
            <person name="Nusbaum C."/>
            <person name="Birren B."/>
        </authorList>
    </citation>
    <scope>NUCLEOTIDE SEQUENCE [LARGE SCALE GENOMIC DNA]</scope>
    <source>
        <strain evidence="8">NJM9701</strain>
    </source>
</reference>
<dbReference type="AlphaFoldDB" id="A0A024UUJ5"/>
<dbReference type="InterPro" id="IPR032675">
    <property type="entry name" value="LRR_dom_sf"/>
</dbReference>
<evidence type="ECO:0000256" key="3">
    <source>
        <dbReference type="ARBA" id="ARBA00023157"/>
    </source>
</evidence>
<keyword evidence="6" id="KW-0472">Membrane</keyword>
<dbReference type="RefSeq" id="XP_008861041.1">
    <property type="nucleotide sequence ID" value="XM_008862819.1"/>
</dbReference>
<proteinExistence type="predicted"/>
<dbReference type="Gene3D" id="3.30.300.320">
    <property type="match status" value="1"/>
</dbReference>
<dbReference type="InterPro" id="IPR050328">
    <property type="entry name" value="Dev_Immune_Receptor"/>
</dbReference>
<dbReference type="STRING" id="157072.A0A024UUJ5"/>
<dbReference type="EMBL" id="KI913952">
    <property type="protein sequence ID" value="ETW09630.1"/>
    <property type="molecule type" value="Genomic_DNA"/>
</dbReference>